<proteinExistence type="inferred from homology"/>
<dbReference type="GO" id="GO:0008483">
    <property type="term" value="F:transaminase activity"/>
    <property type="evidence" value="ECO:0007669"/>
    <property type="project" value="UniProtKB-KW"/>
</dbReference>
<dbReference type="PANTHER" id="PTHR30244">
    <property type="entry name" value="TRANSAMINASE"/>
    <property type="match status" value="1"/>
</dbReference>
<dbReference type="SUPFAM" id="SSF53383">
    <property type="entry name" value="PLP-dependent transferases"/>
    <property type="match status" value="1"/>
</dbReference>
<dbReference type="InterPro" id="IPR000653">
    <property type="entry name" value="DegT/StrS_aminotransferase"/>
</dbReference>
<evidence type="ECO:0000313" key="5">
    <source>
        <dbReference type="Proteomes" id="UP001595457"/>
    </source>
</evidence>
<organism evidence="4 5">
    <name type="scientific">Azotobacter bryophylli</name>
    <dbReference type="NCBI Taxonomy" id="1986537"/>
    <lineage>
        <taxon>Bacteria</taxon>
        <taxon>Pseudomonadati</taxon>
        <taxon>Pseudomonadota</taxon>
        <taxon>Gammaproteobacteria</taxon>
        <taxon>Pseudomonadales</taxon>
        <taxon>Pseudomonadaceae</taxon>
        <taxon>Azotobacter</taxon>
    </lineage>
</organism>
<evidence type="ECO:0000256" key="2">
    <source>
        <dbReference type="ARBA" id="ARBA00037999"/>
    </source>
</evidence>
<comment type="caution">
    <text evidence="4">The sequence shown here is derived from an EMBL/GenBank/DDBJ whole genome shotgun (WGS) entry which is preliminary data.</text>
</comment>
<dbReference type="RefSeq" id="WP_377813144.1">
    <property type="nucleotide sequence ID" value="NZ_JBHRSJ010000007.1"/>
</dbReference>
<evidence type="ECO:0000313" key="4">
    <source>
        <dbReference type="EMBL" id="MFC2971544.1"/>
    </source>
</evidence>
<dbReference type="Proteomes" id="UP001595457">
    <property type="component" value="Unassembled WGS sequence"/>
</dbReference>
<protein>
    <submittedName>
        <fullName evidence="4">DegT/DnrJ/EryC1/StrS family aminotransferase</fullName>
    </submittedName>
</protein>
<evidence type="ECO:0000256" key="1">
    <source>
        <dbReference type="ARBA" id="ARBA00022898"/>
    </source>
</evidence>
<keyword evidence="4" id="KW-0032">Aminotransferase</keyword>
<dbReference type="InterPro" id="IPR015422">
    <property type="entry name" value="PyrdxlP-dep_Trfase_small"/>
</dbReference>
<comment type="similarity">
    <text evidence="2 3">Belongs to the DegT/DnrJ/EryC1 family.</text>
</comment>
<dbReference type="PIRSF" id="PIRSF000390">
    <property type="entry name" value="PLP_StrS"/>
    <property type="match status" value="1"/>
</dbReference>
<dbReference type="PANTHER" id="PTHR30244:SF34">
    <property type="entry name" value="DTDP-4-AMINO-4,6-DIDEOXYGALACTOSE TRANSAMINASE"/>
    <property type="match status" value="1"/>
</dbReference>
<gene>
    <name evidence="4" type="ORF">ACFOJE_04865</name>
</gene>
<dbReference type="Pfam" id="PF01041">
    <property type="entry name" value="DegT_DnrJ_EryC1"/>
    <property type="match status" value="1"/>
</dbReference>
<keyword evidence="4" id="KW-0808">Transferase</keyword>
<dbReference type="EMBL" id="JBHRSJ010000007">
    <property type="protein sequence ID" value="MFC2971544.1"/>
    <property type="molecule type" value="Genomic_DNA"/>
</dbReference>
<keyword evidence="5" id="KW-1185">Reference proteome</keyword>
<accession>A0ABV7AQD5</accession>
<sequence>MLNTPFSPWPSFTEEEAEAVRRVILSNRVNYWTGEECREFEREFADWAGTRHAIALANGTLALDEALMALEIGPGDEVVVTPRTFLASVSCIVNAGATPVFAEVDRDSQNITAASIRAVLTPRTRAVICVHLAGWPCDMDTIMALAAERGLKVVEDCAQAHGARYKGRPVGSIGHIGAWSFCQDKIMTTGGEGGMVTTNERGLWSRMWSLKDHGKSWEAVYERQHGPGFRWLHESFGSNWRMMETQAVIGRIQLGRMAGWHARRLANARRLWECARRLPGLRVPEIPPQIEHAAYKCYVFVEPAQLREGWDRDRIIKEIGARGVPCFSGSCSEVYLEKAFDGTGWRPAERLPVARELGETSLMFLVHPTLSALEIDKTCAALIDVMSEAARPRRSTYRIASLALSVAHFMQPSAWKAADAHHRPERRGAPK</sequence>
<name>A0ABV7AQD5_9GAMM</name>
<dbReference type="CDD" id="cd00616">
    <property type="entry name" value="AHBA_syn"/>
    <property type="match status" value="1"/>
</dbReference>
<dbReference type="InterPro" id="IPR015424">
    <property type="entry name" value="PyrdxlP-dep_Trfase"/>
</dbReference>
<evidence type="ECO:0000256" key="3">
    <source>
        <dbReference type="RuleBase" id="RU004508"/>
    </source>
</evidence>
<reference evidence="5" key="1">
    <citation type="journal article" date="2019" name="Int. J. Syst. Evol. Microbiol.">
        <title>The Global Catalogue of Microorganisms (GCM) 10K type strain sequencing project: providing services to taxonomists for standard genome sequencing and annotation.</title>
        <authorList>
            <consortium name="The Broad Institute Genomics Platform"/>
            <consortium name="The Broad Institute Genome Sequencing Center for Infectious Disease"/>
            <person name="Wu L."/>
            <person name="Ma J."/>
        </authorList>
    </citation>
    <scope>NUCLEOTIDE SEQUENCE [LARGE SCALE GENOMIC DNA]</scope>
    <source>
        <strain evidence="5">KCTC 62195</strain>
    </source>
</reference>
<keyword evidence="1 3" id="KW-0663">Pyridoxal phosphate</keyword>
<dbReference type="Gene3D" id="3.90.1150.10">
    <property type="entry name" value="Aspartate Aminotransferase, domain 1"/>
    <property type="match status" value="1"/>
</dbReference>
<dbReference type="Gene3D" id="3.40.640.10">
    <property type="entry name" value="Type I PLP-dependent aspartate aminotransferase-like (Major domain)"/>
    <property type="match status" value="1"/>
</dbReference>
<dbReference type="InterPro" id="IPR015421">
    <property type="entry name" value="PyrdxlP-dep_Trfase_major"/>
</dbReference>